<dbReference type="OrthoDB" id="2157530at2759"/>
<dbReference type="EMBL" id="JABEXW010001037">
    <property type="protein sequence ID" value="KAF4948731.1"/>
    <property type="molecule type" value="Genomic_DNA"/>
</dbReference>
<gene>
    <name evidence="2" type="ORF">FSARC_13651</name>
</gene>
<evidence type="ECO:0000256" key="1">
    <source>
        <dbReference type="SAM" id="MobiDB-lite"/>
    </source>
</evidence>
<evidence type="ECO:0000313" key="3">
    <source>
        <dbReference type="Proteomes" id="UP000622797"/>
    </source>
</evidence>
<dbReference type="AlphaFoldDB" id="A0A8H4SZQ4"/>
<protein>
    <recommendedName>
        <fullName evidence="4">Heterokaryon incompatibility domain-containing protein</fullName>
    </recommendedName>
</protein>
<organism evidence="2 3">
    <name type="scientific">Fusarium sarcochroum</name>
    <dbReference type="NCBI Taxonomy" id="1208366"/>
    <lineage>
        <taxon>Eukaryota</taxon>
        <taxon>Fungi</taxon>
        <taxon>Dikarya</taxon>
        <taxon>Ascomycota</taxon>
        <taxon>Pezizomycotina</taxon>
        <taxon>Sordariomycetes</taxon>
        <taxon>Hypocreomycetidae</taxon>
        <taxon>Hypocreales</taxon>
        <taxon>Nectriaceae</taxon>
        <taxon>Fusarium</taxon>
        <taxon>Fusarium lateritium species complex</taxon>
    </lineage>
</organism>
<accession>A0A8H4SZQ4</accession>
<dbReference type="PANTHER" id="PTHR24148:SF73">
    <property type="entry name" value="HET DOMAIN PROTEIN (AFU_ORTHOLOGUE AFUA_8G01020)"/>
    <property type="match status" value="1"/>
</dbReference>
<proteinExistence type="predicted"/>
<feature type="region of interest" description="Disordered" evidence="1">
    <location>
        <begin position="448"/>
        <end position="468"/>
    </location>
</feature>
<reference evidence="2" key="1">
    <citation type="journal article" date="2020" name="BMC Genomics">
        <title>Correction to: Identification and distribution of gene clusters required for synthesis of sphingolipid metabolism inhibitors in diverse species of the filamentous fungus Fusarium.</title>
        <authorList>
            <person name="Kim H.S."/>
            <person name="Lohmar J.M."/>
            <person name="Busman M."/>
            <person name="Brown D.W."/>
            <person name="Naumann T.A."/>
            <person name="Divon H.H."/>
            <person name="Lysoe E."/>
            <person name="Uhlig S."/>
            <person name="Proctor R.H."/>
        </authorList>
    </citation>
    <scope>NUCLEOTIDE SEQUENCE</scope>
    <source>
        <strain evidence="2">NRRL 20472</strain>
    </source>
</reference>
<dbReference type="PANTHER" id="PTHR24148">
    <property type="entry name" value="ANKYRIN REPEAT DOMAIN-CONTAINING PROTEIN 39 HOMOLOG-RELATED"/>
    <property type="match status" value="1"/>
</dbReference>
<reference evidence="2" key="2">
    <citation type="submission" date="2020-05" db="EMBL/GenBank/DDBJ databases">
        <authorList>
            <person name="Kim H.-S."/>
            <person name="Proctor R.H."/>
            <person name="Brown D.W."/>
        </authorList>
    </citation>
    <scope>NUCLEOTIDE SEQUENCE</scope>
    <source>
        <strain evidence="2">NRRL 20472</strain>
    </source>
</reference>
<evidence type="ECO:0000313" key="2">
    <source>
        <dbReference type="EMBL" id="KAF4948731.1"/>
    </source>
</evidence>
<evidence type="ECO:0008006" key="4">
    <source>
        <dbReference type="Google" id="ProtNLM"/>
    </source>
</evidence>
<sequence length="667" mass="76665">MNIIYSNATTVHAYVGEENYGTDETGAEAMALLKDLQGTNDSDVSSLNETSNIDILNKFFSRSYFVRLWIVQELLLAQSITLHCGQISREISNNLISQLYEQTVKVPSWVRFAGKTESQSQRTHMSLKELLASTGVCRMTDLRDRVFGLLGLVGDGQALDLSPNYELMVREVYIGVAAYLMEKHECCDLIQHTNPYWIKDKWRSPNVFGIPSWVPTWDAHVPLQASHDLSRLTHQIKSDCEQRATERLQLDCFAIRVLEGWPHGFGSRCRKTGQRCKTVYAESAFLATSIEIVFRFKSLSSPFTTQPGHAGSMGTPHTVNETDDHEYVTNFWHLKRGLILTVRSFAWVLRLLDYDKGLDEFHLIRVEGCTALFVAGQRDGSPQYRLIGPCVAALLWQTDEPGHGESFKFDDLRLFSWFKPLTVEMVRFMAQWRNWVFEIARSRLTDGEHTPSVKHQSGYPSSTGELEQSYPPRTWYDAFLNREDWKSSESGGELHKQLPTLFEFWHDVHELHNCFNHWESSTNEVRVLIAIWKTSREVTPRVLLDPLADWRDKSDELTRAFEKITGGDLILQSFGRAKLLIETLINSVSRAADTNLCDESAVSEIIQDMESILLILNDDRPLFNKAFPSELESIHPEYSVIKETMEWREMFRGFLRTETEVKRVTFY</sequence>
<comment type="caution">
    <text evidence="2">The sequence shown here is derived from an EMBL/GenBank/DDBJ whole genome shotgun (WGS) entry which is preliminary data.</text>
</comment>
<name>A0A8H4SZQ4_9HYPO</name>
<keyword evidence="3" id="KW-1185">Reference proteome</keyword>
<dbReference type="Proteomes" id="UP000622797">
    <property type="component" value="Unassembled WGS sequence"/>
</dbReference>
<dbReference type="InterPro" id="IPR052895">
    <property type="entry name" value="HetReg/Transcr_Mod"/>
</dbReference>
<feature type="compositionally biased region" description="Polar residues" evidence="1">
    <location>
        <begin position="453"/>
        <end position="466"/>
    </location>
</feature>